<organism evidence="3">
    <name type="scientific">Siphoviridae sp. ct0Go27</name>
    <dbReference type="NCBI Taxonomy" id="2827761"/>
    <lineage>
        <taxon>Viruses</taxon>
        <taxon>Duplodnaviria</taxon>
        <taxon>Heunggongvirae</taxon>
        <taxon>Uroviricota</taxon>
        <taxon>Caudoviricetes</taxon>
    </lineage>
</organism>
<reference evidence="3" key="1">
    <citation type="journal article" date="2021" name="Proc. Natl. Acad. Sci. U.S.A.">
        <title>A Catalog of Tens of Thousands of Viruses from Human Metagenomes Reveals Hidden Associations with Chronic Diseases.</title>
        <authorList>
            <person name="Tisza M.J."/>
            <person name="Buck C.B."/>
        </authorList>
    </citation>
    <scope>NUCLEOTIDE SEQUENCE</scope>
    <source>
        <strain evidence="3">Ct0Go27</strain>
    </source>
</reference>
<protein>
    <submittedName>
        <fullName evidence="3">Papain fold toxin 1, glutamine deamidase</fullName>
    </submittedName>
</protein>
<name>A0A8S5RWT4_9CAUD</name>
<dbReference type="EMBL" id="BK032498">
    <property type="protein sequence ID" value="DAF43015.1"/>
    <property type="molecule type" value="Genomic_DNA"/>
</dbReference>
<evidence type="ECO:0000256" key="1">
    <source>
        <dbReference type="SAM" id="MobiDB-lite"/>
    </source>
</evidence>
<feature type="region of interest" description="Disordered" evidence="1">
    <location>
        <begin position="1"/>
        <end position="21"/>
    </location>
</feature>
<evidence type="ECO:0000259" key="2">
    <source>
        <dbReference type="Pfam" id="PF15644"/>
    </source>
</evidence>
<feature type="domain" description="Tox-PL" evidence="2">
    <location>
        <begin position="73"/>
        <end position="184"/>
    </location>
</feature>
<sequence>MGGRGAGSSLRTVRLGGGSTGASQFSKGLGFLNYDSLKDALGPKGRPFSIEKSAEGANPHYDHSLTYKEFNLNCQRCVIAYEGRRRGYDVTAQPTYEGDTLSKPFIVGDKHFGYWQGAFQNMKSENVSSNSPQIARRKLEKKMSAYGDGTRGIVSVVWKDGSGGHVFNVEQVKGKTLYIDAQVGAKYEATNLYRNIQTDKVFFFRTDNLRFSDRAKKSITKDKW</sequence>
<evidence type="ECO:0000313" key="3">
    <source>
        <dbReference type="EMBL" id="DAF43015.1"/>
    </source>
</evidence>
<dbReference type="InterPro" id="IPR028908">
    <property type="entry name" value="Tox-PL_dom"/>
</dbReference>
<proteinExistence type="predicted"/>
<accession>A0A8S5RWT4</accession>
<dbReference type="Pfam" id="PF15644">
    <property type="entry name" value="Gln_amidase"/>
    <property type="match status" value="1"/>
</dbReference>